<gene>
    <name evidence="11" type="ORF">BRX40_12115</name>
    <name evidence="12" type="ORF">CA257_06895</name>
</gene>
<dbReference type="GO" id="GO:0140359">
    <property type="term" value="F:ABC-type transporter activity"/>
    <property type="evidence" value="ECO:0007669"/>
    <property type="project" value="InterPro"/>
</dbReference>
<dbReference type="EMBL" id="QQWO01000005">
    <property type="protein sequence ID" value="RSV04650.1"/>
    <property type="molecule type" value="Genomic_DNA"/>
</dbReference>
<dbReference type="Gene3D" id="3.40.50.300">
    <property type="entry name" value="P-loop containing nucleotide triphosphate hydrolases"/>
    <property type="match status" value="1"/>
</dbReference>
<dbReference type="InterPro" id="IPR036640">
    <property type="entry name" value="ABC1_TM_sf"/>
</dbReference>
<feature type="domain" description="ABC transmembrane type-1" evidence="9">
    <location>
        <begin position="166"/>
        <end position="444"/>
    </location>
</feature>
<dbReference type="InterPro" id="IPR005074">
    <property type="entry name" value="Peptidase_C39"/>
</dbReference>
<dbReference type="Proteomes" id="UP000185161">
    <property type="component" value="Chromosome"/>
</dbReference>
<accession>A0A1L6JAW9</accession>
<feature type="domain" description="ABC transporter" evidence="8">
    <location>
        <begin position="478"/>
        <end position="713"/>
    </location>
</feature>
<evidence type="ECO:0000313" key="14">
    <source>
        <dbReference type="Proteomes" id="UP000286681"/>
    </source>
</evidence>
<evidence type="ECO:0000256" key="6">
    <source>
        <dbReference type="ARBA" id="ARBA00023136"/>
    </source>
</evidence>
<dbReference type="InterPro" id="IPR027417">
    <property type="entry name" value="P-loop_NTPase"/>
</dbReference>
<dbReference type="Pfam" id="PF00664">
    <property type="entry name" value="ABC_membrane"/>
    <property type="match status" value="1"/>
</dbReference>
<proteinExistence type="predicted"/>
<sequence length="721" mass="77529">MADEGDSSVPHWGAALVVLAGLKGVKITEAELAGRLAWGNPAETTDARLIAAARSAGLKLDIVPAAIDDIPDMLLPAIFTMRDGTVAIVLSRSADSVEIILPRLLDNSPMQLPLADFHERASGRVGFVEPLSTRTRDARIEAFLRRPAKSWLRDAIIGHRSGYRDIMLASLFGNLLTFGTSLFAMQVWDRVIPAQSIPTLWVLALGTGIALLLELLLRTARVAIVDRIGREADMAISARVFARALDIRNDARPRSTGALIAQLRDIEQIRELLTSTTVAAIVDLPFIILFLILFTMLAGPLTFVLIAAALLIAVPGLLLQRPLAKLAKEGMREGALRNAILVESIERVEEIKATQSEARFQSLWERFTDTGTRIGAGQRFLSSLFVNWTQTLQQLAYTAVVVVGAFQVMDGNMTMGALIACSILTSRALVLFIPFGQIFTRWQNAKIAIAALDDLFDKPVDHDPDQGLLRRTVLRGNYELEGVSFAYDTDSPPVLRVERLTIRAGERVALLGRIGAGKSTLLRLLAGMAQPGGGRLLLDGTSMGLISPADIRREAAYLGQGAQLFLGTIRENLLVGTPAARDEDLLAALAVSGGLPLVQSQAHGFDLMLQEGGAGLSGGQRQTLLLARTLLRNGNILLLDEPSAPLDELSERNLVQQLGSWLGGRTLIVTTNRPGLLELVDRIVVIDNGRVALDGPKAKVLAALSGGRGDAAAAKLQGQPA</sequence>
<feature type="transmembrane region" description="Helical" evidence="7">
    <location>
        <begin position="272"/>
        <end position="294"/>
    </location>
</feature>
<evidence type="ECO:0000256" key="5">
    <source>
        <dbReference type="ARBA" id="ARBA00022989"/>
    </source>
</evidence>
<dbReference type="Proteomes" id="UP000286681">
    <property type="component" value="Unassembled WGS sequence"/>
</dbReference>
<keyword evidence="13" id="KW-1185">Reference proteome</keyword>
<feature type="domain" description="Peptidase C39" evidence="10">
    <location>
        <begin position="4"/>
        <end position="128"/>
    </location>
</feature>
<dbReference type="CDD" id="cd18587">
    <property type="entry name" value="ABC_6TM_LapB_like"/>
    <property type="match status" value="1"/>
</dbReference>
<comment type="subcellular location">
    <subcellularLocation>
        <location evidence="1">Cell membrane</location>
        <topology evidence="1">Multi-pass membrane protein</topology>
    </subcellularLocation>
</comment>
<reference evidence="11" key="1">
    <citation type="submission" date="2016-12" db="EMBL/GenBank/DDBJ databases">
        <title>Whole genome sequencing of Sphingomonas koreensis.</title>
        <authorList>
            <person name="Conlan S."/>
            <person name="Thomas P.J."/>
            <person name="Mullikin J."/>
            <person name="Palmore T.N."/>
            <person name="Frank K.M."/>
            <person name="Segre J.A."/>
        </authorList>
    </citation>
    <scope>NUCLEOTIDE SEQUENCE</scope>
    <source>
        <strain evidence="11">ABOJV</strain>
    </source>
</reference>
<dbReference type="SUPFAM" id="SSF90123">
    <property type="entry name" value="ABC transporter transmembrane region"/>
    <property type="match status" value="1"/>
</dbReference>
<dbReference type="GO" id="GO:0005524">
    <property type="term" value="F:ATP binding"/>
    <property type="evidence" value="ECO:0007669"/>
    <property type="project" value="UniProtKB-KW"/>
</dbReference>
<dbReference type="InterPro" id="IPR039421">
    <property type="entry name" value="Type_1_exporter"/>
</dbReference>
<evidence type="ECO:0000313" key="13">
    <source>
        <dbReference type="Proteomes" id="UP000185161"/>
    </source>
</evidence>
<dbReference type="PROSITE" id="PS50990">
    <property type="entry name" value="PEPTIDASE_C39"/>
    <property type="match status" value="1"/>
</dbReference>
<dbReference type="SUPFAM" id="SSF52540">
    <property type="entry name" value="P-loop containing nucleoside triphosphate hydrolases"/>
    <property type="match status" value="1"/>
</dbReference>
<feature type="transmembrane region" description="Helical" evidence="7">
    <location>
        <begin position="415"/>
        <end position="436"/>
    </location>
</feature>
<feature type="transmembrane region" description="Helical" evidence="7">
    <location>
        <begin position="200"/>
        <end position="217"/>
    </location>
</feature>
<dbReference type="PROSITE" id="PS50929">
    <property type="entry name" value="ABC_TM1F"/>
    <property type="match status" value="1"/>
</dbReference>
<dbReference type="GO" id="GO:0008233">
    <property type="term" value="F:peptidase activity"/>
    <property type="evidence" value="ECO:0007669"/>
    <property type="project" value="InterPro"/>
</dbReference>
<dbReference type="RefSeq" id="WP_075151750.1">
    <property type="nucleotide sequence ID" value="NZ_CP018820.1"/>
</dbReference>
<name>A0A1L6JAW9_9SPHN</name>
<dbReference type="Gene3D" id="1.20.1560.10">
    <property type="entry name" value="ABC transporter type 1, transmembrane domain"/>
    <property type="match status" value="1"/>
</dbReference>
<feature type="transmembrane region" description="Helical" evidence="7">
    <location>
        <begin position="300"/>
        <end position="319"/>
    </location>
</feature>
<dbReference type="GeneID" id="44133311"/>
<reference evidence="12 14" key="3">
    <citation type="submission" date="2018-07" db="EMBL/GenBank/DDBJ databases">
        <title>Genomic and Epidemiologic Investigation of an Indolent Hospital Outbreak.</title>
        <authorList>
            <person name="Johnson R.C."/>
            <person name="Deming C."/>
            <person name="Conlan S."/>
            <person name="Zellmer C.J."/>
            <person name="Michelin A.V."/>
            <person name="Lee-Lin S."/>
            <person name="Thomas P.J."/>
            <person name="Park M."/>
            <person name="Weingarten R.A."/>
            <person name="Less J."/>
            <person name="Dekker J.P."/>
            <person name="Frank K.M."/>
            <person name="Musser K.A."/>
            <person name="Mcquiston J.R."/>
            <person name="Henderson D.K."/>
            <person name="Lau A.F."/>
            <person name="Palmore T.N."/>
            <person name="Segre J.A."/>
        </authorList>
    </citation>
    <scope>NUCLEOTIDE SEQUENCE [LARGE SCALE GENOMIC DNA]</scope>
    <source>
        <strain evidence="12 14">SK-NIH.Env10_0317</strain>
    </source>
</reference>
<dbReference type="OrthoDB" id="9787557at2"/>
<protein>
    <submittedName>
        <fullName evidence="11">ATP-binding protein</fullName>
    </submittedName>
    <submittedName>
        <fullName evidence="12">Type I secretion system permease/ATPase</fullName>
    </submittedName>
</protein>
<dbReference type="KEGG" id="skr:BRX40_12115"/>
<dbReference type="InterPro" id="IPR011527">
    <property type="entry name" value="ABC1_TM_dom"/>
</dbReference>
<dbReference type="InterPro" id="IPR003439">
    <property type="entry name" value="ABC_transporter-like_ATP-bd"/>
</dbReference>
<keyword evidence="5 7" id="KW-1133">Transmembrane helix</keyword>
<dbReference type="InterPro" id="IPR003593">
    <property type="entry name" value="AAA+_ATPase"/>
</dbReference>
<dbReference type="PANTHER" id="PTHR24221:SF248">
    <property type="entry name" value="ABC TRANSPORTER TRANSMEMBRANE REGION"/>
    <property type="match status" value="1"/>
</dbReference>
<dbReference type="EMBL" id="CP018820">
    <property type="protein sequence ID" value="APR53074.1"/>
    <property type="molecule type" value="Genomic_DNA"/>
</dbReference>
<dbReference type="GO" id="GO:0005886">
    <property type="term" value="C:plasma membrane"/>
    <property type="evidence" value="ECO:0007669"/>
    <property type="project" value="UniProtKB-SubCell"/>
</dbReference>
<dbReference type="GO" id="GO:0034040">
    <property type="term" value="F:ATPase-coupled lipid transmembrane transporter activity"/>
    <property type="evidence" value="ECO:0007669"/>
    <property type="project" value="TreeGrafter"/>
</dbReference>
<dbReference type="SMART" id="SM00382">
    <property type="entry name" value="AAA"/>
    <property type="match status" value="1"/>
</dbReference>
<dbReference type="GO" id="GO:0016887">
    <property type="term" value="F:ATP hydrolysis activity"/>
    <property type="evidence" value="ECO:0007669"/>
    <property type="project" value="InterPro"/>
</dbReference>
<evidence type="ECO:0000313" key="12">
    <source>
        <dbReference type="EMBL" id="RSV04650.1"/>
    </source>
</evidence>
<evidence type="ECO:0000256" key="4">
    <source>
        <dbReference type="ARBA" id="ARBA00022840"/>
    </source>
</evidence>
<evidence type="ECO:0000256" key="3">
    <source>
        <dbReference type="ARBA" id="ARBA00022741"/>
    </source>
</evidence>
<keyword evidence="2 7" id="KW-0812">Transmembrane</keyword>
<dbReference type="STRING" id="93064.BRX40_12115"/>
<evidence type="ECO:0000256" key="2">
    <source>
        <dbReference type="ARBA" id="ARBA00022692"/>
    </source>
</evidence>
<evidence type="ECO:0000259" key="10">
    <source>
        <dbReference type="PROSITE" id="PS50990"/>
    </source>
</evidence>
<evidence type="ECO:0000256" key="1">
    <source>
        <dbReference type="ARBA" id="ARBA00004651"/>
    </source>
</evidence>
<evidence type="ECO:0000259" key="9">
    <source>
        <dbReference type="PROSITE" id="PS50929"/>
    </source>
</evidence>
<dbReference type="GO" id="GO:0006508">
    <property type="term" value="P:proteolysis"/>
    <property type="evidence" value="ECO:0007669"/>
    <property type="project" value="InterPro"/>
</dbReference>
<dbReference type="Pfam" id="PF00005">
    <property type="entry name" value="ABC_tran"/>
    <property type="match status" value="1"/>
</dbReference>
<reference evidence="13" key="2">
    <citation type="submission" date="2016-12" db="EMBL/GenBank/DDBJ databases">
        <title>Whole genome sequencing of Sphingomonas sp. ABOJV.</title>
        <authorList>
            <person name="Conlan S."/>
            <person name="Thomas P.J."/>
            <person name="Mullikin J."/>
            <person name="Palmore T.N."/>
            <person name="Frank K.M."/>
            <person name="Segre J.A."/>
        </authorList>
    </citation>
    <scope>NUCLEOTIDE SEQUENCE [LARGE SCALE GENOMIC DNA]</scope>
    <source>
        <strain evidence="13">ABOJV</strain>
    </source>
</reference>
<keyword evidence="6 7" id="KW-0472">Membrane</keyword>
<dbReference type="AlphaFoldDB" id="A0A1L6JAW9"/>
<dbReference type="NCBIfam" id="TIGR03375">
    <property type="entry name" value="type_I_sec_LssB"/>
    <property type="match status" value="1"/>
</dbReference>
<dbReference type="InterPro" id="IPR017750">
    <property type="entry name" value="ATPase_T1SS"/>
</dbReference>
<dbReference type="Gene3D" id="3.90.70.10">
    <property type="entry name" value="Cysteine proteinases"/>
    <property type="match status" value="1"/>
</dbReference>
<dbReference type="PROSITE" id="PS50893">
    <property type="entry name" value="ABC_TRANSPORTER_2"/>
    <property type="match status" value="1"/>
</dbReference>
<evidence type="ECO:0000313" key="11">
    <source>
        <dbReference type="EMBL" id="APR53074.1"/>
    </source>
</evidence>
<evidence type="ECO:0000259" key="8">
    <source>
        <dbReference type="PROSITE" id="PS50893"/>
    </source>
</evidence>
<feature type="transmembrane region" description="Helical" evidence="7">
    <location>
        <begin position="166"/>
        <end position="188"/>
    </location>
</feature>
<dbReference type="PANTHER" id="PTHR24221">
    <property type="entry name" value="ATP-BINDING CASSETTE SUB-FAMILY B"/>
    <property type="match status" value="1"/>
</dbReference>
<organism evidence="11 13">
    <name type="scientific">Sphingomonas koreensis</name>
    <dbReference type="NCBI Taxonomy" id="93064"/>
    <lineage>
        <taxon>Bacteria</taxon>
        <taxon>Pseudomonadati</taxon>
        <taxon>Pseudomonadota</taxon>
        <taxon>Alphaproteobacteria</taxon>
        <taxon>Sphingomonadales</taxon>
        <taxon>Sphingomonadaceae</taxon>
        <taxon>Sphingomonas</taxon>
    </lineage>
</organism>
<keyword evidence="4 11" id="KW-0067">ATP-binding</keyword>
<keyword evidence="3" id="KW-0547">Nucleotide-binding</keyword>
<evidence type="ECO:0000256" key="7">
    <source>
        <dbReference type="SAM" id="Phobius"/>
    </source>
</evidence>